<keyword evidence="2" id="KW-0812">Transmembrane</keyword>
<dbReference type="InterPro" id="IPR019428">
    <property type="entry name" value="7TM_GPCR_serpentine_rcpt_Str"/>
</dbReference>
<dbReference type="Pfam" id="PF10326">
    <property type="entry name" value="7TM_GPCR_Str"/>
    <property type="match status" value="1"/>
</dbReference>
<reference evidence="3" key="2">
    <citation type="submission" date="2022-06" db="UniProtKB">
        <authorList>
            <consortium name="EnsemblMetazoa"/>
        </authorList>
    </citation>
    <scope>IDENTIFICATION</scope>
    <source>
        <strain evidence="3">PS312</strain>
    </source>
</reference>
<dbReference type="InterPro" id="IPR019422">
    <property type="entry name" value="7TM_GPCR_serpentine_rcpt_Srh"/>
</dbReference>
<organism evidence="3 4">
    <name type="scientific">Pristionchus pacificus</name>
    <name type="common">Parasitic nematode worm</name>
    <dbReference type="NCBI Taxonomy" id="54126"/>
    <lineage>
        <taxon>Eukaryota</taxon>
        <taxon>Metazoa</taxon>
        <taxon>Ecdysozoa</taxon>
        <taxon>Nematoda</taxon>
        <taxon>Chromadorea</taxon>
        <taxon>Rhabditida</taxon>
        <taxon>Rhabditina</taxon>
        <taxon>Diplogasteromorpha</taxon>
        <taxon>Diplogasteroidea</taxon>
        <taxon>Neodiplogasteridae</taxon>
        <taxon>Pristionchus</taxon>
    </lineage>
</organism>
<name>A0A2A6C277_PRIPA</name>
<feature type="transmembrane region" description="Helical" evidence="2">
    <location>
        <begin position="196"/>
        <end position="224"/>
    </location>
</feature>
<proteinExistence type="predicted"/>
<feature type="transmembrane region" description="Helical" evidence="2">
    <location>
        <begin position="622"/>
        <end position="643"/>
    </location>
</feature>
<dbReference type="Pfam" id="PF10318">
    <property type="entry name" value="7TM_GPCR_Srh"/>
    <property type="match status" value="1"/>
</dbReference>
<feature type="transmembrane region" description="Helical" evidence="2">
    <location>
        <begin position="16"/>
        <end position="35"/>
    </location>
</feature>
<evidence type="ECO:0000313" key="3">
    <source>
        <dbReference type="EnsemblMetazoa" id="PPA40766.1"/>
    </source>
</evidence>
<keyword evidence="2" id="KW-1133">Transmembrane helix</keyword>
<feature type="transmembrane region" description="Helical" evidence="2">
    <location>
        <begin position="450"/>
        <end position="470"/>
    </location>
</feature>
<feature type="transmembrane region" description="Helical" evidence="2">
    <location>
        <begin position="290"/>
        <end position="311"/>
    </location>
</feature>
<feature type="transmembrane region" description="Helical" evidence="2">
    <location>
        <begin position="412"/>
        <end position="438"/>
    </location>
</feature>
<keyword evidence="4" id="KW-1185">Reference proteome</keyword>
<feature type="transmembrane region" description="Helical" evidence="2">
    <location>
        <begin position="134"/>
        <end position="152"/>
    </location>
</feature>
<dbReference type="Proteomes" id="UP000005239">
    <property type="component" value="Unassembled WGS sequence"/>
</dbReference>
<evidence type="ECO:0000256" key="2">
    <source>
        <dbReference type="SAM" id="Phobius"/>
    </source>
</evidence>
<evidence type="ECO:0000313" key="4">
    <source>
        <dbReference type="Proteomes" id="UP000005239"/>
    </source>
</evidence>
<feature type="transmembrane region" description="Helical" evidence="2">
    <location>
        <begin position="97"/>
        <end position="122"/>
    </location>
</feature>
<feature type="transmembrane region" description="Helical" evidence="2">
    <location>
        <begin position="384"/>
        <end position="406"/>
    </location>
</feature>
<sequence>MCELHESINKPNAQDISQSVVGLLINGLIVVLLWIRKMRTGWYTYRVGMTFSAIHGVMIALLGILSCLVHLFNYQNYILVIYGPIAYLPRIFSDIAVYLNLVLIIGVWEFIPAPCILQYLALCKPYLSDTKRVIISYSLSVILLCFSMPHYTTFFGPPTQRVPFENVTRRVLELDVDDVYNVYGATLFATPPSDKAVINIAIFSVLPPYFIAYLIFIVCCVKISRMLRSFGIKLSTKTMSMQRSFLKMMIMQAMLNITAQGLLPLLVLSIPVGMFVTAMLSNIAMDKQTLVITFCIWALPIIQGGIVLMYVNGIGVPSSRNSRNCSKTTRNTTSVVEASNDWTDSECLSLGQQKDSIGMVNISNWDERHSFAGRNTFDNTRDALCAHIFSTDTFTMVFYGPIVYLPRIVSDITMFLALILTIGIWEFFPSSCLLQYLALCRPYLPEWKRIALSFTPSIMLMISSLVRTIACELLSVPQPNYTTFFAPSSQQPYFNNITRIIHDLSENDKFYAYGALLFSSEKYVRVLPMTNQTKKAVINIVIYVVLPSFSIAFLIFGWCCARIYKALKSFGIQLSTKTISMQRSFLIMLLMQSLLPLIVLSVPVCTFLYAILNGIAMEKRTLVITLSVWSVPIVQGAIALVYVNGMGVSSSRNSRIQSTSMKNTISVETNRHT</sequence>
<evidence type="ECO:0000256" key="1">
    <source>
        <dbReference type="SAM" id="MobiDB-lite"/>
    </source>
</evidence>
<accession>A0A2A6C277</accession>
<dbReference type="PANTHER" id="PTHR22943">
    <property type="entry name" value="7-TRANSMEMBRANE DOMAIN RECEPTOR C.ELEGANS"/>
    <property type="match status" value="1"/>
</dbReference>
<feature type="transmembrane region" description="Helical" evidence="2">
    <location>
        <begin position="47"/>
        <end position="72"/>
    </location>
</feature>
<accession>A0A8R1UZS7</accession>
<feature type="transmembrane region" description="Helical" evidence="2">
    <location>
        <begin position="585"/>
        <end position="610"/>
    </location>
</feature>
<dbReference type="PANTHER" id="PTHR22943:SF248">
    <property type="entry name" value="SEVEN TM RECEPTOR"/>
    <property type="match status" value="1"/>
</dbReference>
<dbReference type="EnsemblMetazoa" id="PPA40766.1">
    <property type="protein sequence ID" value="PPA40766.1"/>
    <property type="gene ID" value="WBGene00279135"/>
</dbReference>
<gene>
    <name evidence="3" type="primary">WBGene00279135</name>
</gene>
<feature type="region of interest" description="Disordered" evidence="1">
    <location>
        <begin position="650"/>
        <end position="673"/>
    </location>
</feature>
<dbReference type="AlphaFoldDB" id="A0A2A6C277"/>
<keyword evidence="2" id="KW-0472">Membrane</keyword>
<feature type="transmembrane region" description="Helical" evidence="2">
    <location>
        <begin position="536"/>
        <end position="564"/>
    </location>
</feature>
<feature type="transmembrane region" description="Helical" evidence="2">
    <location>
        <begin position="245"/>
        <end position="270"/>
    </location>
</feature>
<feature type="compositionally biased region" description="Low complexity" evidence="1">
    <location>
        <begin position="650"/>
        <end position="660"/>
    </location>
</feature>
<reference evidence="4" key="1">
    <citation type="journal article" date="2008" name="Nat. Genet.">
        <title>The Pristionchus pacificus genome provides a unique perspective on nematode lifestyle and parasitism.</title>
        <authorList>
            <person name="Dieterich C."/>
            <person name="Clifton S.W."/>
            <person name="Schuster L.N."/>
            <person name="Chinwalla A."/>
            <person name="Delehaunty K."/>
            <person name="Dinkelacker I."/>
            <person name="Fulton L."/>
            <person name="Fulton R."/>
            <person name="Godfrey J."/>
            <person name="Minx P."/>
            <person name="Mitreva M."/>
            <person name="Roeseler W."/>
            <person name="Tian H."/>
            <person name="Witte H."/>
            <person name="Yang S.P."/>
            <person name="Wilson R.K."/>
            <person name="Sommer R.J."/>
        </authorList>
    </citation>
    <scope>NUCLEOTIDE SEQUENCE [LARGE SCALE GENOMIC DNA]</scope>
    <source>
        <strain evidence="4">PS312</strain>
    </source>
</reference>
<feature type="compositionally biased region" description="Polar residues" evidence="1">
    <location>
        <begin position="661"/>
        <end position="673"/>
    </location>
</feature>
<protein>
    <submittedName>
        <fullName evidence="3">G protein-coupled receptor</fullName>
    </submittedName>
</protein>